<protein>
    <submittedName>
        <fullName evidence="1">Uncharacterized protein</fullName>
    </submittedName>
</protein>
<organism evidence="1 2">
    <name type="scientific">Marchantia polymorpha</name>
    <name type="common">Common liverwort</name>
    <name type="synonym">Marchantia aquatica</name>
    <dbReference type="NCBI Taxonomy" id="3197"/>
    <lineage>
        <taxon>Eukaryota</taxon>
        <taxon>Viridiplantae</taxon>
        <taxon>Streptophyta</taxon>
        <taxon>Embryophyta</taxon>
        <taxon>Marchantiophyta</taxon>
        <taxon>Marchantiopsida</taxon>
        <taxon>Marchantiidae</taxon>
        <taxon>Marchantiales</taxon>
        <taxon>Marchantiaceae</taxon>
        <taxon>Marchantia</taxon>
    </lineage>
</organism>
<accession>A0A2R6W8B1</accession>
<dbReference type="EMBL" id="KZ772802">
    <property type="protein sequence ID" value="PTQ30098.1"/>
    <property type="molecule type" value="Genomic_DNA"/>
</dbReference>
<gene>
    <name evidence="1" type="ORF">MARPO_0130s0048</name>
</gene>
<dbReference type="Gramene" id="Mp2g02410.1">
    <property type="protein sequence ID" value="Mp2g02410.1.cds1"/>
    <property type="gene ID" value="Mp2g02410"/>
</dbReference>
<proteinExistence type="predicted"/>
<dbReference type="AlphaFoldDB" id="A0A2R6W8B1"/>
<evidence type="ECO:0000313" key="1">
    <source>
        <dbReference type="EMBL" id="PTQ30098.1"/>
    </source>
</evidence>
<reference evidence="2" key="1">
    <citation type="journal article" date="2017" name="Cell">
        <title>Insights into land plant evolution garnered from the Marchantia polymorpha genome.</title>
        <authorList>
            <person name="Bowman J.L."/>
            <person name="Kohchi T."/>
            <person name="Yamato K.T."/>
            <person name="Jenkins J."/>
            <person name="Shu S."/>
            <person name="Ishizaki K."/>
            <person name="Yamaoka S."/>
            <person name="Nishihama R."/>
            <person name="Nakamura Y."/>
            <person name="Berger F."/>
            <person name="Adam C."/>
            <person name="Aki S.S."/>
            <person name="Althoff F."/>
            <person name="Araki T."/>
            <person name="Arteaga-Vazquez M.A."/>
            <person name="Balasubrmanian S."/>
            <person name="Barry K."/>
            <person name="Bauer D."/>
            <person name="Boehm C.R."/>
            <person name="Briginshaw L."/>
            <person name="Caballero-Perez J."/>
            <person name="Catarino B."/>
            <person name="Chen F."/>
            <person name="Chiyoda S."/>
            <person name="Chovatia M."/>
            <person name="Davies K.M."/>
            <person name="Delmans M."/>
            <person name="Demura T."/>
            <person name="Dierschke T."/>
            <person name="Dolan L."/>
            <person name="Dorantes-Acosta A.E."/>
            <person name="Eklund D.M."/>
            <person name="Florent S.N."/>
            <person name="Flores-Sandoval E."/>
            <person name="Fujiyama A."/>
            <person name="Fukuzawa H."/>
            <person name="Galik B."/>
            <person name="Grimanelli D."/>
            <person name="Grimwood J."/>
            <person name="Grossniklaus U."/>
            <person name="Hamada T."/>
            <person name="Haseloff J."/>
            <person name="Hetherington A.J."/>
            <person name="Higo A."/>
            <person name="Hirakawa Y."/>
            <person name="Hundley H.N."/>
            <person name="Ikeda Y."/>
            <person name="Inoue K."/>
            <person name="Inoue S.I."/>
            <person name="Ishida S."/>
            <person name="Jia Q."/>
            <person name="Kakita M."/>
            <person name="Kanazawa T."/>
            <person name="Kawai Y."/>
            <person name="Kawashima T."/>
            <person name="Kennedy M."/>
            <person name="Kinose K."/>
            <person name="Kinoshita T."/>
            <person name="Kohara Y."/>
            <person name="Koide E."/>
            <person name="Komatsu K."/>
            <person name="Kopischke S."/>
            <person name="Kubo M."/>
            <person name="Kyozuka J."/>
            <person name="Lagercrantz U."/>
            <person name="Lin S.S."/>
            <person name="Lindquist E."/>
            <person name="Lipzen A.M."/>
            <person name="Lu C.W."/>
            <person name="De Luna E."/>
            <person name="Martienssen R.A."/>
            <person name="Minamino N."/>
            <person name="Mizutani M."/>
            <person name="Mizutani M."/>
            <person name="Mochizuki N."/>
            <person name="Monte I."/>
            <person name="Mosher R."/>
            <person name="Nagasaki H."/>
            <person name="Nakagami H."/>
            <person name="Naramoto S."/>
            <person name="Nishitani K."/>
            <person name="Ohtani M."/>
            <person name="Okamoto T."/>
            <person name="Okumura M."/>
            <person name="Phillips J."/>
            <person name="Pollak B."/>
            <person name="Reinders A."/>
            <person name="Rovekamp M."/>
            <person name="Sano R."/>
            <person name="Sawa S."/>
            <person name="Schmid M.W."/>
            <person name="Shirakawa M."/>
            <person name="Solano R."/>
            <person name="Spunde A."/>
            <person name="Suetsugu N."/>
            <person name="Sugano S."/>
            <person name="Sugiyama A."/>
            <person name="Sun R."/>
            <person name="Suzuki Y."/>
            <person name="Takenaka M."/>
            <person name="Takezawa D."/>
            <person name="Tomogane H."/>
            <person name="Tsuzuki M."/>
            <person name="Ueda T."/>
            <person name="Umeda M."/>
            <person name="Ward J.M."/>
            <person name="Watanabe Y."/>
            <person name="Yazaki K."/>
            <person name="Yokoyama R."/>
            <person name="Yoshitake Y."/>
            <person name="Yotsui I."/>
            <person name="Zachgo S."/>
            <person name="Schmutz J."/>
        </authorList>
    </citation>
    <scope>NUCLEOTIDE SEQUENCE [LARGE SCALE GENOMIC DNA]</scope>
    <source>
        <strain evidence="2">Tak-1</strain>
    </source>
</reference>
<sequence>MASYNDVFGDDDCPSWLTAGKEDDCQSCQFSLVMGVPVSFVRTSEEFGHLQGGYVSFEACMKSGLHSASESG</sequence>
<dbReference type="Proteomes" id="UP000244005">
    <property type="component" value="Unassembled WGS sequence"/>
</dbReference>
<evidence type="ECO:0000313" key="2">
    <source>
        <dbReference type="Proteomes" id="UP000244005"/>
    </source>
</evidence>
<keyword evidence="2" id="KW-1185">Reference proteome</keyword>
<name>A0A2R6W8B1_MARPO</name>